<feature type="region of interest" description="Disordered" evidence="1">
    <location>
        <begin position="21"/>
        <end position="44"/>
    </location>
</feature>
<organism evidence="2 3">
    <name type="scientific">Symbiochloris irregularis</name>
    <dbReference type="NCBI Taxonomy" id="706552"/>
    <lineage>
        <taxon>Eukaryota</taxon>
        <taxon>Viridiplantae</taxon>
        <taxon>Chlorophyta</taxon>
        <taxon>core chlorophytes</taxon>
        <taxon>Trebouxiophyceae</taxon>
        <taxon>Trebouxiales</taxon>
        <taxon>Trebouxiaceae</taxon>
        <taxon>Symbiochloris</taxon>
    </lineage>
</organism>
<evidence type="ECO:0000256" key="1">
    <source>
        <dbReference type="SAM" id="MobiDB-lite"/>
    </source>
</evidence>
<feature type="region of interest" description="Disordered" evidence="1">
    <location>
        <begin position="79"/>
        <end position="100"/>
    </location>
</feature>
<accession>A0AAW1Q2Z4</accession>
<dbReference type="AlphaFoldDB" id="A0AAW1Q2Z4"/>
<evidence type="ECO:0000313" key="3">
    <source>
        <dbReference type="Proteomes" id="UP001465755"/>
    </source>
</evidence>
<proteinExistence type="predicted"/>
<name>A0AAW1Q2Z4_9CHLO</name>
<dbReference type="Proteomes" id="UP001465755">
    <property type="component" value="Unassembled WGS sequence"/>
</dbReference>
<keyword evidence="3" id="KW-1185">Reference proteome</keyword>
<sequence>MAANATTGLFGEYASDAEDLFGEYTSDAENSGSEGHGDNPDKGVALLRPAEIRVGPDPAVLLSVPSAAAEPAQFDTAVDIPLDTSTPPESKANRPVHNPELPAYLRNAPPGPVDAEVQGRVRDLLDVRHSTGATLAEMLTIHRGRTRMTGLRLSGLKPSVGAWQSASQLLLADI</sequence>
<comment type="caution">
    <text evidence="2">The sequence shown here is derived from an EMBL/GenBank/DDBJ whole genome shotgun (WGS) entry which is preliminary data.</text>
</comment>
<dbReference type="EMBL" id="JALJOQ010000001">
    <property type="protein sequence ID" value="KAK9815146.1"/>
    <property type="molecule type" value="Genomic_DNA"/>
</dbReference>
<protein>
    <submittedName>
        <fullName evidence="2">Uncharacterized protein</fullName>
    </submittedName>
</protein>
<reference evidence="2 3" key="1">
    <citation type="journal article" date="2024" name="Nat. Commun.">
        <title>Phylogenomics reveals the evolutionary origins of lichenization in chlorophyte algae.</title>
        <authorList>
            <person name="Puginier C."/>
            <person name="Libourel C."/>
            <person name="Otte J."/>
            <person name="Skaloud P."/>
            <person name="Haon M."/>
            <person name="Grisel S."/>
            <person name="Petersen M."/>
            <person name="Berrin J.G."/>
            <person name="Delaux P.M."/>
            <person name="Dal Grande F."/>
            <person name="Keller J."/>
        </authorList>
    </citation>
    <scope>NUCLEOTIDE SEQUENCE [LARGE SCALE GENOMIC DNA]</scope>
    <source>
        <strain evidence="2 3">SAG 2036</strain>
    </source>
</reference>
<gene>
    <name evidence="2" type="ORF">WJX73_008762</name>
</gene>
<evidence type="ECO:0000313" key="2">
    <source>
        <dbReference type="EMBL" id="KAK9815146.1"/>
    </source>
</evidence>